<dbReference type="RefSeq" id="WP_130186272.1">
    <property type="nucleotide sequence ID" value="NZ_CP035913.1"/>
</dbReference>
<dbReference type="Proteomes" id="UP000290637">
    <property type="component" value="Chromosome"/>
</dbReference>
<dbReference type="Pfam" id="PF07690">
    <property type="entry name" value="MFS_1"/>
    <property type="match status" value="1"/>
</dbReference>
<gene>
    <name evidence="7" type="ORF">EWM63_09340</name>
</gene>
<dbReference type="AlphaFoldDB" id="A0A4V0Z3E3"/>
<evidence type="ECO:0000313" key="8">
    <source>
        <dbReference type="Proteomes" id="UP000290637"/>
    </source>
</evidence>
<feature type="transmembrane region" description="Helical" evidence="6">
    <location>
        <begin position="294"/>
        <end position="317"/>
    </location>
</feature>
<feature type="transmembrane region" description="Helical" evidence="6">
    <location>
        <begin position="27"/>
        <end position="53"/>
    </location>
</feature>
<protein>
    <submittedName>
        <fullName evidence="7">MFS transporter</fullName>
    </submittedName>
</protein>
<accession>A0A4V0Z3E3</accession>
<evidence type="ECO:0000313" key="7">
    <source>
        <dbReference type="EMBL" id="QBE63143.1"/>
    </source>
</evidence>
<evidence type="ECO:0000256" key="5">
    <source>
        <dbReference type="ARBA" id="ARBA00023136"/>
    </source>
</evidence>
<dbReference type="EMBL" id="CP035913">
    <property type="protein sequence ID" value="QBE63143.1"/>
    <property type="molecule type" value="Genomic_DNA"/>
</dbReference>
<dbReference type="InterPro" id="IPR011701">
    <property type="entry name" value="MFS"/>
</dbReference>
<dbReference type="GO" id="GO:0022857">
    <property type="term" value="F:transmembrane transporter activity"/>
    <property type="evidence" value="ECO:0007669"/>
    <property type="project" value="InterPro"/>
</dbReference>
<feature type="transmembrane region" description="Helical" evidence="6">
    <location>
        <begin position="369"/>
        <end position="388"/>
    </location>
</feature>
<evidence type="ECO:0000256" key="6">
    <source>
        <dbReference type="SAM" id="Phobius"/>
    </source>
</evidence>
<dbReference type="PANTHER" id="PTHR23513">
    <property type="entry name" value="INTEGRAL MEMBRANE EFFLUX PROTEIN-RELATED"/>
    <property type="match status" value="1"/>
</dbReference>
<keyword evidence="3 6" id="KW-0812">Transmembrane</keyword>
<reference evidence="7 8" key="1">
    <citation type="submission" date="2019-02" db="EMBL/GenBank/DDBJ databases">
        <title>Draft Genome Sequences of Six Type Strains of the Genus Massilia.</title>
        <authorList>
            <person name="Miess H."/>
            <person name="Frediansyhah A."/>
            <person name="Gross H."/>
        </authorList>
    </citation>
    <scope>NUCLEOTIDE SEQUENCE [LARGE SCALE GENOMIC DNA]</scope>
    <source>
        <strain evidence="7 8">DSM 17473</strain>
    </source>
</reference>
<dbReference type="PANTHER" id="PTHR23513:SF6">
    <property type="entry name" value="MAJOR FACILITATOR SUPERFAMILY ASSOCIATED DOMAIN-CONTAINING PROTEIN"/>
    <property type="match status" value="1"/>
</dbReference>
<dbReference type="GO" id="GO:0005886">
    <property type="term" value="C:plasma membrane"/>
    <property type="evidence" value="ECO:0007669"/>
    <property type="project" value="UniProtKB-SubCell"/>
</dbReference>
<dbReference type="CDD" id="cd06173">
    <property type="entry name" value="MFS_MefA_like"/>
    <property type="match status" value="1"/>
</dbReference>
<feature type="transmembrane region" description="Helical" evidence="6">
    <location>
        <begin position="235"/>
        <end position="258"/>
    </location>
</feature>
<feature type="transmembrane region" description="Helical" evidence="6">
    <location>
        <begin position="329"/>
        <end position="348"/>
    </location>
</feature>
<keyword evidence="4 6" id="KW-1133">Transmembrane helix</keyword>
<organism evidence="7 8">
    <name type="scientific">Pseudoduganella lutea</name>
    <dbReference type="NCBI Taxonomy" id="321985"/>
    <lineage>
        <taxon>Bacteria</taxon>
        <taxon>Pseudomonadati</taxon>
        <taxon>Pseudomonadota</taxon>
        <taxon>Betaproteobacteria</taxon>
        <taxon>Burkholderiales</taxon>
        <taxon>Oxalobacteraceae</taxon>
        <taxon>Telluria group</taxon>
        <taxon>Pseudoduganella</taxon>
    </lineage>
</organism>
<proteinExistence type="predicted"/>
<feature type="transmembrane region" description="Helical" evidence="6">
    <location>
        <begin position="60"/>
        <end position="82"/>
    </location>
</feature>
<feature type="transmembrane region" description="Helical" evidence="6">
    <location>
        <begin position="394"/>
        <end position="413"/>
    </location>
</feature>
<dbReference type="Gene3D" id="1.20.1250.20">
    <property type="entry name" value="MFS general substrate transporter like domains"/>
    <property type="match status" value="1"/>
</dbReference>
<sequence length="423" mass="45411">MALPLLSSIVERWRSDALLSSTDFRRYWASMVLTSFGSQIGTLALPLCAVLLLHATPAQMGMLTACQAIPFAILALPAGVLLDRSRKLPILLGSKAAQGISLASIPVAWWFDLLGMPWLYAVAAVQGACSVIGGGAEQIFLTLLVGRERMVEAQSRFASTDSISRLLAPGLAGILIQWLTAPVAIIANAATFFISVWNIGRVKMREAVPPRSERHPLHDVRAGFAFIWKQPLLRALAWVAGAWHILFYGYSALLVLFATRELGMSAGTLGMAQMLGGMGVFVSSLLLRPLNRRYGAGITIMIGTASMALGFVLMPLIPRDLFGDARFSAAAYAVLIFFFDLGAMLFFVPYQALRQSVTPDEMLGRMISTMRFLTVAVAPLGALVAGYAGDHLGVRPALYCIAVGGVLLTAGVVSSRAIRSVRP</sequence>
<dbReference type="InterPro" id="IPR036259">
    <property type="entry name" value="MFS_trans_sf"/>
</dbReference>
<keyword evidence="2" id="KW-1003">Cell membrane</keyword>
<keyword evidence="5 6" id="KW-0472">Membrane</keyword>
<feature type="transmembrane region" description="Helical" evidence="6">
    <location>
        <begin position="166"/>
        <end position="197"/>
    </location>
</feature>
<evidence type="ECO:0000256" key="3">
    <source>
        <dbReference type="ARBA" id="ARBA00022692"/>
    </source>
</evidence>
<name>A0A4V0Z3E3_9BURK</name>
<evidence type="ECO:0000256" key="1">
    <source>
        <dbReference type="ARBA" id="ARBA00004651"/>
    </source>
</evidence>
<feature type="transmembrane region" description="Helical" evidence="6">
    <location>
        <begin position="264"/>
        <end position="287"/>
    </location>
</feature>
<dbReference type="KEGG" id="plue:EWM63_09340"/>
<dbReference type="SUPFAM" id="SSF103473">
    <property type="entry name" value="MFS general substrate transporter"/>
    <property type="match status" value="1"/>
</dbReference>
<comment type="subcellular location">
    <subcellularLocation>
        <location evidence="1">Cell membrane</location>
        <topology evidence="1">Multi-pass membrane protein</topology>
    </subcellularLocation>
</comment>
<keyword evidence="8" id="KW-1185">Reference proteome</keyword>
<evidence type="ECO:0000256" key="2">
    <source>
        <dbReference type="ARBA" id="ARBA00022475"/>
    </source>
</evidence>
<feature type="transmembrane region" description="Helical" evidence="6">
    <location>
        <begin position="88"/>
        <end position="111"/>
    </location>
</feature>
<dbReference type="OrthoDB" id="9815525at2"/>
<evidence type="ECO:0000256" key="4">
    <source>
        <dbReference type="ARBA" id="ARBA00022989"/>
    </source>
</evidence>